<keyword evidence="4" id="KW-1185">Reference proteome</keyword>
<dbReference type="PANTHER" id="PTHR36834">
    <property type="entry name" value="MEMBRANE PROTEIN-RELATED"/>
    <property type="match status" value="1"/>
</dbReference>
<dbReference type="EMBL" id="CP126969">
    <property type="protein sequence ID" value="WIM69082.1"/>
    <property type="molecule type" value="Genomic_DNA"/>
</dbReference>
<organism evidence="3 4">
    <name type="scientific">Corynebacterium breve</name>
    <dbReference type="NCBI Taxonomy" id="3049799"/>
    <lineage>
        <taxon>Bacteria</taxon>
        <taxon>Bacillati</taxon>
        <taxon>Actinomycetota</taxon>
        <taxon>Actinomycetes</taxon>
        <taxon>Mycobacteriales</taxon>
        <taxon>Corynebacteriaceae</taxon>
        <taxon>Corynebacterium</taxon>
    </lineage>
</organism>
<gene>
    <name evidence="3" type="ORF">QP027_11185</name>
</gene>
<evidence type="ECO:0000259" key="2">
    <source>
        <dbReference type="Pfam" id="PF04892"/>
    </source>
</evidence>
<name>A0ABY8VJ33_9CORY</name>
<keyword evidence="1" id="KW-0812">Transmembrane</keyword>
<feature type="domain" description="VanZ-like" evidence="2">
    <location>
        <begin position="16"/>
        <end position="137"/>
    </location>
</feature>
<dbReference type="RefSeq" id="WP_284827041.1">
    <property type="nucleotide sequence ID" value="NZ_CP126969.1"/>
</dbReference>
<dbReference type="Pfam" id="PF04892">
    <property type="entry name" value="VanZ"/>
    <property type="match status" value="1"/>
</dbReference>
<keyword evidence="1" id="KW-1133">Transmembrane helix</keyword>
<protein>
    <submittedName>
        <fullName evidence="3">VanZ family protein</fullName>
    </submittedName>
</protein>
<feature type="transmembrane region" description="Helical" evidence="1">
    <location>
        <begin position="147"/>
        <end position="166"/>
    </location>
</feature>
<accession>A0ABY8VJ33</accession>
<reference evidence="3 4" key="1">
    <citation type="submission" date="2023-05" db="EMBL/GenBank/DDBJ databases">
        <title>Corynebacterium suedekumii sp. nov. and Corynebacterium breve sp. nov. isolated from raw cow's milk.</title>
        <authorList>
            <person name="Baer M.K."/>
            <person name="Mehl L."/>
            <person name="Hellmuth R."/>
            <person name="Marke G."/>
            <person name="Lipski A."/>
        </authorList>
    </citation>
    <scope>NUCLEOTIDE SEQUENCE [LARGE SCALE GENOMIC DNA]</scope>
    <source>
        <strain evidence="3 4">R4</strain>
    </source>
</reference>
<dbReference type="PANTHER" id="PTHR36834:SF2">
    <property type="entry name" value="MEMBRANE PROTEIN"/>
    <property type="match status" value="1"/>
</dbReference>
<feature type="transmembrane region" description="Helical" evidence="1">
    <location>
        <begin position="92"/>
        <end position="117"/>
    </location>
</feature>
<feature type="transmembrane region" description="Helical" evidence="1">
    <location>
        <begin position="59"/>
        <end position="85"/>
    </location>
</feature>
<evidence type="ECO:0000313" key="4">
    <source>
        <dbReference type="Proteomes" id="UP001225598"/>
    </source>
</evidence>
<keyword evidence="1" id="KW-0472">Membrane</keyword>
<sequence length="167" mass="18208">MESQQSQRLPRIATALTAVAILCFTMLKAHVSLPGVWRAESYQHRELRPYPLQEFIDPIVWWAPLLNVIGNTALFIPVGFLAVTLASPRRPLFTAATTGFVASLAIEIAQYALAVGYSDIDDLIFNTLGALIGGLAATRLHNPKAFIWLIIVAATATIAPFVYALFA</sequence>
<evidence type="ECO:0000256" key="1">
    <source>
        <dbReference type="SAM" id="Phobius"/>
    </source>
</evidence>
<proteinExistence type="predicted"/>
<feature type="transmembrane region" description="Helical" evidence="1">
    <location>
        <begin position="12"/>
        <end position="31"/>
    </location>
</feature>
<dbReference type="Proteomes" id="UP001225598">
    <property type="component" value="Chromosome"/>
</dbReference>
<dbReference type="InterPro" id="IPR006976">
    <property type="entry name" value="VanZ-like"/>
</dbReference>
<evidence type="ECO:0000313" key="3">
    <source>
        <dbReference type="EMBL" id="WIM69082.1"/>
    </source>
</evidence>
<dbReference type="InterPro" id="IPR053150">
    <property type="entry name" value="Teicoplanin_resist-assoc"/>
</dbReference>